<keyword evidence="2" id="KW-0732">Signal</keyword>
<reference evidence="4 5" key="1">
    <citation type="journal article" date="2018" name="Front. Microbiol.">
        <title>Genome-Wide Analysis of Corynespora cassiicola Leaf Fall Disease Putative Effectors.</title>
        <authorList>
            <person name="Lopez D."/>
            <person name="Ribeiro S."/>
            <person name="Label P."/>
            <person name="Fumanal B."/>
            <person name="Venisse J.S."/>
            <person name="Kohler A."/>
            <person name="de Oliveira R.R."/>
            <person name="Labutti K."/>
            <person name="Lipzen A."/>
            <person name="Lail K."/>
            <person name="Bauer D."/>
            <person name="Ohm R.A."/>
            <person name="Barry K.W."/>
            <person name="Spatafora J."/>
            <person name="Grigoriev I.V."/>
            <person name="Martin F.M."/>
            <person name="Pujade-Renaud V."/>
        </authorList>
    </citation>
    <scope>NUCLEOTIDE SEQUENCE [LARGE SCALE GENOMIC DNA]</scope>
    <source>
        <strain evidence="4 5">Philippines</strain>
    </source>
</reference>
<keyword evidence="1" id="KW-1133">Transmembrane helix</keyword>
<evidence type="ECO:0000259" key="3">
    <source>
        <dbReference type="PROSITE" id="PS50835"/>
    </source>
</evidence>
<organism evidence="4 5">
    <name type="scientific">Corynespora cassiicola Philippines</name>
    <dbReference type="NCBI Taxonomy" id="1448308"/>
    <lineage>
        <taxon>Eukaryota</taxon>
        <taxon>Fungi</taxon>
        <taxon>Dikarya</taxon>
        <taxon>Ascomycota</taxon>
        <taxon>Pezizomycotina</taxon>
        <taxon>Dothideomycetes</taxon>
        <taxon>Pleosporomycetidae</taxon>
        <taxon>Pleosporales</taxon>
        <taxon>Corynesporascaceae</taxon>
        <taxon>Corynespora</taxon>
    </lineage>
</organism>
<name>A0A2T2P747_CORCC</name>
<dbReference type="PANTHER" id="PTHR38848">
    <property type="entry name" value="G-PROTEIN COUPLED RECEPTORS FAMILY 3 PROFILE DOMAIN-CONTAINING PROTEIN"/>
    <property type="match status" value="1"/>
</dbReference>
<gene>
    <name evidence="4" type="ORF">BS50DRAFT_607105</name>
</gene>
<feature type="domain" description="Ig-like" evidence="3">
    <location>
        <begin position="276"/>
        <end position="369"/>
    </location>
</feature>
<feature type="signal peptide" evidence="2">
    <location>
        <begin position="1"/>
        <end position="15"/>
    </location>
</feature>
<dbReference type="Proteomes" id="UP000240883">
    <property type="component" value="Unassembled WGS sequence"/>
</dbReference>
<feature type="transmembrane region" description="Helical" evidence="1">
    <location>
        <begin position="88"/>
        <end position="109"/>
    </location>
</feature>
<dbReference type="OrthoDB" id="3210850at2759"/>
<feature type="chain" id="PRO_5015724059" description="Ig-like domain-containing protein" evidence="2">
    <location>
        <begin position="16"/>
        <end position="369"/>
    </location>
</feature>
<dbReference type="InterPro" id="IPR007110">
    <property type="entry name" value="Ig-like_dom"/>
</dbReference>
<evidence type="ECO:0000256" key="1">
    <source>
        <dbReference type="SAM" id="Phobius"/>
    </source>
</evidence>
<feature type="transmembrane region" description="Helical" evidence="1">
    <location>
        <begin position="115"/>
        <end position="135"/>
    </location>
</feature>
<dbReference type="PROSITE" id="PS50835">
    <property type="entry name" value="IG_LIKE"/>
    <property type="match status" value="1"/>
</dbReference>
<evidence type="ECO:0000313" key="4">
    <source>
        <dbReference type="EMBL" id="PSN73492.1"/>
    </source>
</evidence>
<feature type="transmembrane region" description="Helical" evidence="1">
    <location>
        <begin position="46"/>
        <end position="67"/>
    </location>
</feature>
<feature type="transmembrane region" description="Helical" evidence="1">
    <location>
        <begin position="197"/>
        <end position="220"/>
    </location>
</feature>
<dbReference type="AlphaFoldDB" id="A0A2T2P747"/>
<keyword evidence="1" id="KW-0812">Transmembrane</keyword>
<proteinExistence type="predicted"/>
<keyword evidence="5" id="KW-1185">Reference proteome</keyword>
<feature type="transmembrane region" description="Helical" evidence="1">
    <location>
        <begin position="155"/>
        <end position="177"/>
    </location>
</feature>
<evidence type="ECO:0000313" key="5">
    <source>
        <dbReference type="Proteomes" id="UP000240883"/>
    </source>
</evidence>
<protein>
    <recommendedName>
        <fullName evidence="3">Ig-like domain-containing protein</fullName>
    </recommendedName>
</protein>
<keyword evidence="1" id="KW-0472">Membrane</keyword>
<evidence type="ECO:0000256" key="2">
    <source>
        <dbReference type="SAM" id="SignalP"/>
    </source>
</evidence>
<accession>A0A2T2P747</accession>
<dbReference type="EMBL" id="KZ678129">
    <property type="protein sequence ID" value="PSN73492.1"/>
    <property type="molecule type" value="Genomic_DNA"/>
</dbReference>
<sequence length="369" mass="41518">MKSIGWLLLVSHASAQNAPDLETYRLAARRNENEWMITGEPTRDRTIFTVISLVSMFLLSLLLGTRLSSLKHSLLMKRNIMTYHVSGLYLVVLVYIVVACVMVSGQGMWNYSLCVAGTWICLMFYTIAKAIIYTYLVERVHVVRAPYLRRRDDRIYLACMGMVIVLYSAVSLNSYLHPVTQMEDYDGRCHFGIDGRTAIPIIAVNLFTDLVLTGVFFYLLRPVVRQRGMATVSGFLERSKVVGPERQEPDDGTAVQKNIRTLLKKSIIGSILIEIPTAANMIQFYVTEGKELGMICLAICMFDVVWDTLIIHWLTFGSSGEAEKNLTRSTQSSRRTVPIQVPAPAASAIRREITADTITNAPPRQYDCV</sequence>
<dbReference type="PANTHER" id="PTHR38848:SF3">
    <property type="entry name" value="G-PROTEIN COUPLED RECEPTORS FAMILY 3 PROFILE DOMAIN-CONTAINING PROTEIN"/>
    <property type="match status" value="1"/>
</dbReference>